<dbReference type="GO" id="GO:0005524">
    <property type="term" value="F:ATP binding"/>
    <property type="evidence" value="ECO:0007669"/>
    <property type="project" value="UniProtKB-KW"/>
</dbReference>
<evidence type="ECO:0000256" key="2">
    <source>
        <dbReference type="ARBA" id="ARBA00022741"/>
    </source>
</evidence>
<protein>
    <submittedName>
        <fullName evidence="5">Arginyl tRNA synthetase N terminal domain protein</fullName>
    </submittedName>
</protein>
<dbReference type="SUPFAM" id="SSF47323">
    <property type="entry name" value="Anticodon-binding domain of a subclass of class I aminoacyl-tRNA synthetases"/>
    <property type="match status" value="1"/>
</dbReference>
<reference evidence="5 6" key="1">
    <citation type="journal article" date="2013" name="Front. Microbiol.">
        <title>Comparative genomic analyses of the cyanobacterium, Lyngbya aestuarii BL J, a powerful hydrogen producer.</title>
        <authorList>
            <person name="Kothari A."/>
            <person name="Vaughn M."/>
            <person name="Garcia-Pichel F."/>
        </authorList>
    </citation>
    <scope>NUCLEOTIDE SEQUENCE [LARGE SCALE GENOMIC DNA]</scope>
    <source>
        <strain evidence="5 6">BL J</strain>
    </source>
</reference>
<sequence>MDIPRVQYFLVNQLHQQIQDSGVNIDPLDIPVYPLKDSWPIRYHSAIALKLAKINHQNPIEIATQIVHSLSFPNQGVEMTMEVIPSGMIAFELTDHAVVTWLKQMTQTPLSASSFSPTSTQTISLNQNLFAVQYSHARCCSILRLADRDRLITLAQPHLQTTPPLWLLIKPNPIPWLDVNGKLQLNHYSEQQLIWQIITALDACYTSSEIQYWQNKAHQISDAFQAFYSQCRIWGEVKLKTPKKAQARLGLILVTQAILRYILQEKLAIIAPLEL</sequence>
<name>U7Q9U2_9CYAN</name>
<dbReference type="InterPro" id="IPR008909">
    <property type="entry name" value="DALR_anticod-bd"/>
</dbReference>
<accession>U7Q9U2</accession>
<dbReference type="GO" id="GO:0004814">
    <property type="term" value="F:arginine-tRNA ligase activity"/>
    <property type="evidence" value="ECO:0007669"/>
    <property type="project" value="InterPro"/>
</dbReference>
<dbReference type="Gene3D" id="1.10.730.10">
    <property type="entry name" value="Isoleucyl-tRNA Synthetase, Domain 1"/>
    <property type="match status" value="1"/>
</dbReference>
<dbReference type="InterPro" id="IPR009080">
    <property type="entry name" value="tRNAsynth_Ia_anticodon-bd"/>
</dbReference>
<dbReference type="EMBL" id="AUZM01000089">
    <property type="protein sequence ID" value="ERT04594.1"/>
    <property type="molecule type" value="Genomic_DNA"/>
</dbReference>
<dbReference type="SMART" id="SM00836">
    <property type="entry name" value="DALR_1"/>
    <property type="match status" value="1"/>
</dbReference>
<dbReference type="GO" id="GO:0005737">
    <property type="term" value="C:cytoplasm"/>
    <property type="evidence" value="ECO:0007669"/>
    <property type="project" value="InterPro"/>
</dbReference>
<dbReference type="Proteomes" id="UP000017127">
    <property type="component" value="Unassembled WGS sequence"/>
</dbReference>
<proteinExistence type="predicted"/>
<dbReference type="RefSeq" id="WP_023069155.1">
    <property type="nucleotide sequence ID" value="NZ_AUZM01000089.1"/>
</dbReference>
<evidence type="ECO:0000313" key="5">
    <source>
        <dbReference type="EMBL" id="ERT04594.1"/>
    </source>
</evidence>
<keyword evidence="1" id="KW-0436">Ligase</keyword>
<dbReference type="AlphaFoldDB" id="U7Q9U2"/>
<feature type="domain" description="DALR anticodon binding" evidence="4">
    <location>
        <begin position="132"/>
        <end position="267"/>
    </location>
</feature>
<organism evidence="5 6">
    <name type="scientific">Lyngbya aestuarii BL J</name>
    <dbReference type="NCBI Taxonomy" id="1348334"/>
    <lineage>
        <taxon>Bacteria</taxon>
        <taxon>Bacillati</taxon>
        <taxon>Cyanobacteriota</taxon>
        <taxon>Cyanophyceae</taxon>
        <taxon>Oscillatoriophycideae</taxon>
        <taxon>Oscillatoriales</taxon>
        <taxon>Microcoleaceae</taxon>
        <taxon>Lyngbya</taxon>
    </lineage>
</organism>
<evidence type="ECO:0000256" key="3">
    <source>
        <dbReference type="ARBA" id="ARBA00022840"/>
    </source>
</evidence>
<keyword evidence="3" id="KW-0067">ATP-binding</keyword>
<dbReference type="InterPro" id="IPR036695">
    <property type="entry name" value="Arg-tRNA-synth_N_sf"/>
</dbReference>
<comment type="caution">
    <text evidence="5">The sequence shown here is derived from an EMBL/GenBank/DDBJ whole genome shotgun (WGS) entry which is preliminary data.</text>
</comment>
<dbReference type="Gene3D" id="3.30.1360.70">
    <property type="entry name" value="Arginyl tRNA synthetase N-terminal domain"/>
    <property type="match status" value="1"/>
</dbReference>
<dbReference type="GO" id="GO:0006420">
    <property type="term" value="P:arginyl-tRNA aminoacylation"/>
    <property type="evidence" value="ECO:0007669"/>
    <property type="project" value="InterPro"/>
</dbReference>
<keyword evidence="5" id="KW-0030">Aminoacyl-tRNA synthetase</keyword>
<dbReference type="Pfam" id="PF03485">
    <property type="entry name" value="Arg_tRNA_synt_N"/>
    <property type="match status" value="1"/>
</dbReference>
<evidence type="ECO:0000313" key="6">
    <source>
        <dbReference type="Proteomes" id="UP000017127"/>
    </source>
</evidence>
<gene>
    <name evidence="5" type="ORF">M595_5455</name>
</gene>
<evidence type="ECO:0000256" key="1">
    <source>
        <dbReference type="ARBA" id="ARBA00022598"/>
    </source>
</evidence>
<keyword evidence="2" id="KW-0547">Nucleotide-binding</keyword>
<evidence type="ECO:0000259" key="4">
    <source>
        <dbReference type="SMART" id="SM00836"/>
    </source>
</evidence>
<keyword evidence="6" id="KW-1185">Reference proteome</keyword>
<dbReference type="InterPro" id="IPR005148">
    <property type="entry name" value="Arg-tRNA-synth_N"/>
</dbReference>
<dbReference type="OrthoDB" id="9805987at2"/>